<feature type="compositionally biased region" description="Polar residues" evidence="1">
    <location>
        <begin position="53"/>
        <end position="77"/>
    </location>
</feature>
<reference evidence="4" key="1">
    <citation type="submission" date="2015-06" db="EMBL/GenBank/DDBJ databases">
        <title>Comparative genomics of Burkholderia leaf nodule symbionts.</title>
        <authorList>
            <person name="Carlier A."/>
            <person name="Eberl L."/>
            <person name="Pinto-Carbo M."/>
        </authorList>
    </citation>
    <scope>NUCLEOTIDE SEQUENCE [LARGE SCALE GENOMIC DNA]</scope>
    <source>
        <strain evidence="4">UZHbot4</strain>
    </source>
</reference>
<dbReference type="RefSeq" id="WP_050451673.1">
    <property type="nucleotide sequence ID" value="NZ_LFJJ01000002.1"/>
</dbReference>
<protein>
    <submittedName>
        <fullName evidence="3">IncI1 plasmid conjugative transfer protein TraO</fullName>
    </submittedName>
</protein>
<dbReference type="InterPro" id="IPR049855">
    <property type="entry name" value="DotG/IcmE-like_C"/>
</dbReference>
<accession>A0A0L0MJ26</accession>
<dbReference type="AlphaFoldDB" id="A0A0L0MJ26"/>
<dbReference type="OrthoDB" id="8970103at2"/>
<evidence type="ECO:0000256" key="2">
    <source>
        <dbReference type="SAM" id="Phobius"/>
    </source>
</evidence>
<dbReference type="EMBL" id="LFJJ01000002">
    <property type="protein sequence ID" value="KND62323.1"/>
    <property type="molecule type" value="Genomic_DNA"/>
</dbReference>
<keyword evidence="2" id="KW-0472">Membrane</keyword>
<keyword evidence="2" id="KW-1133">Transmembrane helix</keyword>
<evidence type="ECO:0000313" key="4">
    <source>
        <dbReference type="Proteomes" id="UP000036959"/>
    </source>
</evidence>
<keyword evidence="4" id="KW-1185">Reference proteome</keyword>
<dbReference type="CDD" id="cd16431">
    <property type="entry name" value="IcmE"/>
    <property type="match status" value="1"/>
</dbReference>
<dbReference type="PATRIC" id="fig|242163.4.peg.2595"/>
<feature type="transmembrane region" description="Helical" evidence="2">
    <location>
        <begin position="20"/>
        <end position="38"/>
    </location>
</feature>
<proteinExistence type="predicted"/>
<feature type="region of interest" description="Disordered" evidence="1">
    <location>
        <begin position="51"/>
        <end position="85"/>
    </location>
</feature>
<evidence type="ECO:0000256" key="1">
    <source>
        <dbReference type="SAM" id="MobiDB-lite"/>
    </source>
</evidence>
<sequence length="377" mass="39401">MAGNGSRKLHPGFLRNAKVIGGIVVLAVVCTGVAIVAMKHRKDQAAQFDIPTVDSQGGTPSQESPHYTQALNRQNQEGLAKAQKTDSTFVPALSDNNQLEQQLQQRNNNTPPERIDYQHPGGSPQSPQTQAQQLPPLPAPSPGVSQQIQILANQWDNPPQSQEVLGLQKQAEQATAATQRDAASASSAVAQTKTPVIKDSDKYYAHLENGIDTGAPSDVLAILDQGPCKGSELRGTGKLTNESVSASFTTMTCQGKTVAVNAVALNDQTLSNALPADIDHHIPERVLIPGVLGALGAAGSVYSNAGATVTQNAIGGVTQVNNPNPTGKQLIGAGVSGGIQGIQGVIQQEVAAIPAITGRVEMNTPILILFKQDVIIQ</sequence>
<name>A0A0L0MJ26_9BURK</name>
<dbReference type="Proteomes" id="UP000036959">
    <property type="component" value="Unassembled WGS sequence"/>
</dbReference>
<feature type="region of interest" description="Disordered" evidence="1">
    <location>
        <begin position="101"/>
        <end position="145"/>
    </location>
</feature>
<organism evidence="3 4">
    <name type="scientific">Candidatus Burkholderia verschuerenii</name>
    <dbReference type="NCBI Taxonomy" id="242163"/>
    <lineage>
        <taxon>Bacteria</taxon>
        <taxon>Pseudomonadati</taxon>
        <taxon>Pseudomonadota</taxon>
        <taxon>Betaproteobacteria</taxon>
        <taxon>Burkholderiales</taxon>
        <taxon>Burkholderiaceae</taxon>
        <taxon>Burkholderia</taxon>
    </lineage>
</organism>
<keyword evidence="2" id="KW-0812">Transmembrane</keyword>
<feature type="compositionally biased region" description="Low complexity" evidence="1">
    <location>
        <begin position="120"/>
        <end position="134"/>
    </location>
</feature>
<gene>
    <name evidence="3" type="ORF">BVER_01790</name>
</gene>
<evidence type="ECO:0000313" key="3">
    <source>
        <dbReference type="EMBL" id="KND62323.1"/>
    </source>
</evidence>
<comment type="caution">
    <text evidence="3">The sequence shown here is derived from an EMBL/GenBank/DDBJ whole genome shotgun (WGS) entry which is preliminary data.</text>
</comment>